<dbReference type="EMBL" id="BDQI01000056">
    <property type="protein sequence ID" value="GAX58524.1"/>
    <property type="molecule type" value="Genomic_DNA"/>
</dbReference>
<name>A0A286PG45_STROL</name>
<evidence type="ECO:0000313" key="2">
    <source>
        <dbReference type="Proteomes" id="UP000217446"/>
    </source>
</evidence>
<dbReference type="Proteomes" id="UP000217446">
    <property type="component" value="Unassembled WGS sequence"/>
</dbReference>
<comment type="caution">
    <text evidence="1">The sequence shown here is derived from an EMBL/GenBank/DDBJ whole genome shotgun (WGS) entry which is preliminary data.</text>
</comment>
<accession>A0A286PG45</accession>
<proteinExistence type="predicted"/>
<evidence type="ECO:0000313" key="1">
    <source>
        <dbReference type="EMBL" id="GAX58524.1"/>
    </source>
</evidence>
<gene>
    <name evidence="1" type="ORF">SO3561_10097</name>
</gene>
<sequence>MVLIGVEMKRWGPHLVNGHLPLGPLHDPAMTLHEDGQVATAPAGALRLAQHYTSPLAGRPEGTVAVGGQRLLRKRPATSLADHF</sequence>
<protein>
    <submittedName>
        <fullName evidence="1">Uncharacterized protein</fullName>
    </submittedName>
</protein>
<organism evidence="1 2">
    <name type="scientific">Streptomyces olivochromogenes</name>
    <dbReference type="NCBI Taxonomy" id="1963"/>
    <lineage>
        <taxon>Bacteria</taxon>
        <taxon>Bacillati</taxon>
        <taxon>Actinomycetota</taxon>
        <taxon>Actinomycetes</taxon>
        <taxon>Kitasatosporales</taxon>
        <taxon>Streptomycetaceae</taxon>
        <taxon>Streptomyces</taxon>
    </lineage>
</organism>
<keyword evidence="2" id="KW-1185">Reference proteome</keyword>
<dbReference type="AlphaFoldDB" id="A0A286PG45"/>
<reference evidence="2" key="1">
    <citation type="submission" date="2017-05" db="EMBL/GenBank/DDBJ databases">
        <title>Streptomyces olivochromogenes NBRC 3561 whole genome shotgun sequence.</title>
        <authorList>
            <person name="Dohra H."/>
            <person name="Kodani S."/>
        </authorList>
    </citation>
    <scope>NUCLEOTIDE SEQUENCE [LARGE SCALE GENOMIC DNA]</scope>
    <source>
        <strain evidence="2">NBRC 3561</strain>
    </source>
</reference>